<sequence length="477" mass="51652">MVDGGCWYLLDRGLTCQSGLGLYEPVDGKVIFGAWVDSATAGTPNAFQTAGGDSPSLFNTRLGLNAGAFQLSQNLPVNISQYDHSKLTANLTLIEATKTGIYIVAISPYRTLTPIIESSDAILFLTVYPTSFVDGVYTDDDIASLAYQLSNITDPSLSSRRVMLRFAPEMNGYWFSYGLQPVKFVSEWKRIVTAVRAVTNRVAFVWSPNSGNLYPFGATKPSNATEAAALDTNNNGELDNGDDPYTPYWPGAEYVDWVGISLYWKGNIDTGTPPHDNSASPTDYWTQMVQGGPDGSNTAFPFYTMFADKYSIPLVMSEGGAAFALFQGPTNTTLPVNAGQITIEQTFWRSYLSTTVFSTYPKAKMFFNFEYAKYDEDATKDAQGNYIDDGVTRDYRITWDPSTLAAFKSDVASLSSTLQWAVNFVGGIDPLTIAGGQTPQSSTASISGTATAAATKSAAQSVGSSAFAIFFLLGLFF</sequence>
<reference evidence="6" key="1">
    <citation type="submission" date="2020-05" db="EMBL/GenBank/DDBJ databases">
        <title>Phylogenomic resolution of chytrid fungi.</title>
        <authorList>
            <person name="Stajich J.E."/>
            <person name="Amses K."/>
            <person name="Simmons R."/>
            <person name="Seto K."/>
            <person name="Myers J."/>
            <person name="Bonds A."/>
            <person name="Quandt C.A."/>
            <person name="Barry K."/>
            <person name="Liu P."/>
            <person name="Grigoriev I."/>
            <person name="Longcore J.E."/>
            <person name="James T.Y."/>
        </authorList>
    </citation>
    <scope>NUCLEOTIDE SEQUENCE</scope>
    <source>
        <strain evidence="6">JEL0513</strain>
    </source>
</reference>
<feature type="active site" description="Nucleophile" evidence="4">
    <location>
        <position position="318"/>
    </location>
</feature>
<dbReference type="AlphaFoldDB" id="A0AAD5T7H2"/>
<proteinExistence type="inferred from homology"/>
<dbReference type="PROSITE" id="PS51764">
    <property type="entry name" value="GH26"/>
    <property type="match status" value="1"/>
</dbReference>
<evidence type="ECO:0000313" key="6">
    <source>
        <dbReference type="EMBL" id="KAJ3124405.1"/>
    </source>
</evidence>
<feature type="domain" description="GH26" evidence="5">
    <location>
        <begin position="17"/>
        <end position="395"/>
    </location>
</feature>
<evidence type="ECO:0000256" key="2">
    <source>
        <dbReference type="ARBA" id="ARBA00022801"/>
    </source>
</evidence>
<organism evidence="6 7">
    <name type="scientific">Physocladia obscura</name>
    <dbReference type="NCBI Taxonomy" id="109957"/>
    <lineage>
        <taxon>Eukaryota</taxon>
        <taxon>Fungi</taxon>
        <taxon>Fungi incertae sedis</taxon>
        <taxon>Chytridiomycota</taxon>
        <taxon>Chytridiomycota incertae sedis</taxon>
        <taxon>Chytridiomycetes</taxon>
        <taxon>Chytridiales</taxon>
        <taxon>Chytriomycetaceae</taxon>
        <taxon>Physocladia</taxon>
    </lineage>
</organism>
<evidence type="ECO:0000313" key="7">
    <source>
        <dbReference type="Proteomes" id="UP001211907"/>
    </source>
</evidence>
<dbReference type="GO" id="GO:0016985">
    <property type="term" value="F:mannan endo-1,4-beta-mannosidase activity"/>
    <property type="evidence" value="ECO:0007669"/>
    <property type="project" value="InterPro"/>
</dbReference>
<keyword evidence="2 4" id="KW-0378">Hydrolase</keyword>
<evidence type="ECO:0000256" key="3">
    <source>
        <dbReference type="ARBA" id="ARBA00023295"/>
    </source>
</evidence>
<dbReference type="InterPro" id="IPR022790">
    <property type="entry name" value="GH26_dom"/>
</dbReference>
<evidence type="ECO:0000256" key="1">
    <source>
        <dbReference type="ARBA" id="ARBA00007754"/>
    </source>
</evidence>
<keyword evidence="7" id="KW-1185">Reference proteome</keyword>
<dbReference type="SUPFAM" id="SSF51445">
    <property type="entry name" value="(Trans)glycosidases"/>
    <property type="match status" value="1"/>
</dbReference>
<gene>
    <name evidence="6" type="ORF">HK100_011245</name>
</gene>
<keyword evidence="3 4" id="KW-0326">Glycosidase</keyword>
<dbReference type="Proteomes" id="UP001211907">
    <property type="component" value="Unassembled WGS sequence"/>
</dbReference>
<dbReference type="InterPro" id="IPR000805">
    <property type="entry name" value="Glyco_hydro_26"/>
</dbReference>
<name>A0AAD5T7H2_9FUNG</name>
<protein>
    <recommendedName>
        <fullName evidence="5">GH26 domain-containing protein</fullName>
    </recommendedName>
</protein>
<evidence type="ECO:0000256" key="4">
    <source>
        <dbReference type="PROSITE-ProRule" id="PRU01100"/>
    </source>
</evidence>
<dbReference type="EMBL" id="JADGJH010000673">
    <property type="protein sequence ID" value="KAJ3124405.1"/>
    <property type="molecule type" value="Genomic_DNA"/>
</dbReference>
<dbReference type="GO" id="GO:0006080">
    <property type="term" value="P:substituted mannan metabolic process"/>
    <property type="evidence" value="ECO:0007669"/>
    <property type="project" value="InterPro"/>
</dbReference>
<dbReference type="PANTHER" id="PTHR40079">
    <property type="entry name" value="MANNAN ENDO-1,4-BETA-MANNOSIDASE E-RELATED"/>
    <property type="match status" value="1"/>
</dbReference>
<dbReference type="Gene3D" id="3.20.20.80">
    <property type="entry name" value="Glycosidases"/>
    <property type="match status" value="1"/>
</dbReference>
<dbReference type="PANTHER" id="PTHR40079:SF4">
    <property type="entry name" value="GH26 DOMAIN-CONTAINING PROTEIN-RELATED"/>
    <property type="match status" value="1"/>
</dbReference>
<feature type="active site" description="Proton donor" evidence="4">
    <location>
        <position position="169"/>
    </location>
</feature>
<accession>A0AAD5T7H2</accession>
<comment type="caution">
    <text evidence="6">The sequence shown here is derived from an EMBL/GenBank/DDBJ whole genome shotgun (WGS) entry which is preliminary data.</text>
</comment>
<dbReference type="InterPro" id="IPR017853">
    <property type="entry name" value="GH"/>
</dbReference>
<evidence type="ECO:0000259" key="5">
    <source>
        <dbReference type="PROSITE" id="PS51764"/>
    </source>
</evidence>
<comment type="similarity">
    <text evidence="1 4">Belongs to the glycosyl hydrolase 26 family.</text>
</comment>